<dbReference type="AlphaFoldDB" id="A0A2P6RH36"/>
<organism evidence="1 2">
    <name type="scientific">Rosa chinensis</name>
    <name type="common">China rose</name>
    <dbReference type="NCBI Taxonomy" id="74649"/>
    <lineage>
        <taxon>Eukaryota</taxon>
        <taxon>Viridiplantae</taxon>
        <taxon>Streptophyta</taxon>
        <taxon>Embryophyta</taxon>
        <taxon>Tracheophyta</taxon>
        <taxon>Spermatophyta</taxon>
        <taxon>Magnoliopsida</taxon>
        <taxon>eudicotyledons</taxon>
        <taxon>Gunneridae</taxon>
        <taxon>Pentapetalae</taxon>
        <taxon>rosids</taxon>
        <taxon>fabids</taxon>
        <taxon>Rosales</taxon>
        <taxon>Rosaceae</taxon>
        <taxon>Rosoideae</taxon>
        <taxon>Rosoideae incertae sedis</taxon>
        <taxon>Rosa</taxon>
    </lineage>
</organism>
<comment type="caution">
    <text evidence="1">The sequence shown here is derived from an EMBL/GenBank/DDBJ whole genome shotgun (WGS) entry which is preliminary data.</text>
</comment>
<sequence length="53" mass="6102">MVVEYSHDEIGFQVGNEEMDSCVCFWKWTKCRKSRTNLIVDGHSNTSSLSQMS</sequence>
<evidence type="ECO:0000313" key="1">
    <source>
        <dbReference type="EMBL" id="PRQ45738.1"/>
    </source>
</evidence>
<gene>
    <name evidence="1" type="ORF">RchiOBHm_Chr3g0494891</name>
</gene>
<name>A0A2P6RH36_ROSCH</name>
<dbReference type="Gramene" id="PRQ45738">
    <property type="protein sequence ID" value="PRQ45738"/>
    <property type="gene ID" value="RchiOBHm_Chr3g0494891"/>
</dbReference>
<evidence type="ECO:0000313" key="2">
    <source>
        <dbReference type="Proteomes" id="UP000238479"/>
    </source>
</evidence>
<keyword evidence="2" id="KW-1185">Reference proteome</keyword>
<reference evidence="1 2" key="1">
    <citation type="journal article" date="2018" name="Nat. Genet.">
        <title>The Rosa genome provides new insights in the design of modern roses.</title>
        <authorList>
            <person name="Bendahmane M."/>
        </authorList>
    </citation>
    <scope>NUCLEOTIDE SEQUENCE [LARGE SCALE GENOMIC DNA]</scope>
    <source>
        <strain evidence="2">cv. Old Blush</strain>
    </source>
</reference>
<dbReference type="Proteomes" id="UP000238479">
    <property type="component" value="Chromosome 3"/>
</dbReference>
<dbReference type="EMBL" id="PDCK01000041">
    <property type="protein sequence ID" value="PRQ45738.1"/>
    <property type="molecule type" value="Genomic_DNA"/>
</dbReference>
<protein>
    <submittedName>
        <fullName evidence="1">Uncharacterized protein</fullName>
    </submittedName>
</protein>
<accession>A0A2P6RH36</accession>
<proteinExistence type="predicted"/>